<dbReference type="GO" id="GO:0006261">
    <property type="term" value="P:DNA-templated DNA replication"/>
    <property type="evidence" value="ECO:0007669"/>
    <property type="project" value="TreeGrafter"/>
</dbReference>
<dbReference type="InterPro" id="IPR021886">
    <property type="entry name" value="MgsA_C"/>
</dbReference>
<dbReference type="SMART" id="SM00382">
    <property type="entry name" value="AAA"/>
    <property type="match status" value="1"/>
</dbReference>
<evidence type="ECO:0000259" key="7">
    <source>
        <dbReference type="SMART" id="SM00382"/>
    </source>
</evidence>
<protein>
    <recommendedName>
        <fullName evidence="3">Replication-associated recombination protein A</fullName>
    </recommendedName>
</protein>
<dbReference type="InterPro" id="IPR008921">
    <property type="entry name" value="DNA_pol3_clamp-load_cplx_C"/>
</dbReference>
<dbReference type="InterPro" id="IPR027417">
    <property type="entry name" value="P-loop_NTPase"/>
</dbReference>
<evidence type="ECO:0000256" key="2">
    <source>
        <dbReference type="ARBA" id="ARBA00008959"/>
    </source>
</evidence>
<dbReference type="Proteomes" id="UP000266287">
    <property type="component" value="Unassembled WGS sequence"/>
</dbReference>
<comment type="function">
    <text evidence="1">DNA-dependent ATPase that plays important roles in cellular responses to stalled DNA replication processes.</text>
</comment>
<gene>
    <name evidence="8" type="ORF">B9J77_02145</name>
</gene>
<dbReference type="GO" id="GO:0000731">
    <property type="term" value="P:DNA synthesis involved in DNA repair"/>
    <property type="evidence" value="ECO:0007669"/>
    <property type="project" value="TreeGrafter"/>
</dbReference>
<comment type="similarity">
    <text evidence="2">Belongs to the AAA ATPase family. RarA/MGS1/WRNIP1 subfamily.</text>
</comment>
<keyword evidence="6" id="KW-0067">ATP-binding</keyword>
<dbReference type="SUPFAM" id="SSF52540">
    <property type="entry name" value="P-loop containing nucleoside triphosphate hydrolases"/>
    <property type="match status" value="1"/>
</dbReference>
<evidence type="ECO:0000313" key="9">
    <source>
        <dbReference type="Proteomes" id="UP000266287"/>
    </source>
</evidence>
<dbReference type="Gene3D" id="1.10.3710.10">
    <property type="entry name" value="DNA polymerase III clamp loader subunits, C-terminal domain"/>
    <property type="match status" value="1"/>
</dbReference>
<dbReference type="SUPFAM" id="SSF48019">
    <property type="entry name" value="post-AAA+ oligomerization domain-like"/>
    <property type="match status" value="1"/>
</dbReference>
<dbReference type="CDD" id="cd00009">
    <property type="entry name" value="AAA"/>
    <property type="match status" value="1"/>
</dbReference>
<dbReference type="Pfam" id="PF05496">
    <property type="entry name" value="RuvB_N"/>
    <property type="match status" value="1"/>
</dbReference>
<evidence type="ECO:0000256" key="4">
    <source>
        <dbReference type="ARBA" id="ARBA00022705"/>
    </source>
</evidence>
<organism evidence="8 9">
    <name type="scientific">candidate division NPL-UPA2 bacterium Unc8</name>
    <dbReference type="NCBI Taxonomy" id="1980939"/>
    <lineage>
        <taxon>Bacteria</taxon>
    </lineage>
</organism>
<dbReference type="InterPro" id="IPR003593">
    <property type="entry name" value="AAA+_ATPase"/>
</dbReference>
<dbReference type="GO" id="GO:0003677">
    <property type="term" value="F:DNA binding"/>
    <property type="evidence" value="ECO:0007669"/>
    <property type="project" value="InterPro"/>
</dbReference>
<accession>A0A399FYU7</accession>
<dbReference type="FunFam" id="1.10.8.60:FF:000029">
    <property type="entry name" value="Replication-associated recombination protein A"/>
    <property type="match status" value="1"/>
</dbReference>
<dbReference type="Gene3D" id="1.10.8.60">
    <property type="match status" value="1"/>
</dbReference>
<dbReference type="FunFam" id="1.20.272.10:FF:000001">
    <property type="entry name" value="Putative AAA family ATPase"/>
    <property type="match status" value="1"/>
</dbReference>
<dbReference type="InterPro" id="IPR051314">
    <property type="entry name" value="AAA_ATPase_RarA/MGS1/WRNIP1"/>
</dbReference>
<evidence type="ECO:0000256" key="6">
    <source>
        <dbReference type="ARBA" id="ARBA00022840"/>
    </source>
</evidence>
<dbReference type="GO" id="GO:0009378">
    <property type="term" value="F:four-way junction helicase activity"/>
    <property type="evidence" value="ECO:0007669"/>
    <property type="project" value="InterPro"/>
</dbReference>
<reference evidence="8 9" key="1">
    <citation type="submission" date="2018-08" db="EMBL/GenBank/DDBJ databases">
        <title>Draft genome of candidate division NPL-UPA2 bacterium Unc8 that adapted to ultra-basic serpentinizing groundwater.</title>
        <authorList>
            <person name="Ishii S."/>
            <person name="Suzuki S."/>
            <person name="Nealson K.H."/>
        </authorList>
    </citation>
    <scope>NUCLEOTIDE SEQUENCE [LARGE SCALE GENOMIC DNA]</scope>
    <source>
        <strain evidence="8">Unc8</strain>
    </source>
</reference>
<dbReference type="InterPro" id="IPR008824">
    <property type="entry name" value="RuvB-like_N"/>
</dbReference>
<comment type="caution">
    <text evidence="8">The sequence shown here is derived from an EMBL/GenBank/DDBJ whole genome shotgun (WGS) entry which is preliminary data.</text>
</comment>
<evidence type="ECO:0000256" key="1">
    <source>
        <dbReference type="ARBA" id="ARBA00002393"/>
    </source>
</evidence>
<dbReference type="GO" id="GO:0005524">
    <property type="term" value="F:ATP binding"/>
    <property type="evidence" value="ECO:0007669"/>
    <property type="project" value="UniProtKB-KW"/>
</dbReference>
<keyword evidence="4" id="KW-0235">DNA replication</keyword>
<evidence type="ECO:0000256" key="5">
    <source>
        <dbReference type="ARBA" id="ARBA00022741"/>
    </source>
</evidence>
<evidence type="ECO:0000313" key="8">
    <source>
        <dbReference type="EMBL" id="RII00550.1"/>
    </source>
</evidence>
<keyword evidence="5" id="KW-0547">Nucleotide-binding</keyword>
<evidence type="ECO:0000256" key="3">
    <source>
        <dbReference type="ARBA" id="ARBA00020776"/>
    </source>
</evidence>
<proteinExistence type="inferred from homology"/>
<name>A0A399FYU7_UNCN2</name>
<dbReference type="GO" id="GO:0008047">
    <property type="term" value="F:enzyme activator activity"/>
    <property type="evidence" value="ECO:0007669"/>
    <property type="project" value="TreeGrafter"/>
</dbReference>
<dbReference type="GO" id="GO:0006310">
    <property type="term" value="P:DNA recombination"/>
    <property type="evidence" value="ECO:0007669"/>
    <property type="project" value="InterPro"/>
</dbReference>
<dbReference type="PANTHER" id="PTHR13779">
    <property type="entry name" value="WERNER HELICASE-INTERACTING PROTEIN 1 FAMILY MEMBER"/>
    <property type="match status" value="1"/>
</dbReference>
<feature type="domain" description="AAA+ ATPase" evidence="7">
    <location>
        <begin position="46"/>
        <end position="178"/>
    </location>
</feature>
<dbReference type="InterPro" id="IPR032423">
    <property type="entry name" value="AAA_assoc_2"/>
</dbReference>
<dbReference type="FunFam" id="3.40.50.300:FF:000137">
    <property type="entry name" value="Replication-associated recombination protein A"/>
    <property type="match status" value="1"/>
</dbReference>
<dbReference type="PANTHER" id="PTHR13779:SF7">
    <property type="entry name" value="ATPASE WRNIP1"/>
    <property type="match status" value="1"/>
</dbReference>
<dbReference type="Pfam" id="PF16193">
    <property type="entry name" value="AAA_assoc_2"/>
    <property type="match status" value="1"/>
</dbReference>
<dbReference type="Gene3D" id="1.20.272.10">
    <property type="match status" value="1"/>
</dbReference>
<dbReference type="AlphaFoldDB" id="A0A399FYU7"/>
<dbReference type="GO" id="GO:0017116">
    <property type="term" value="F:single-stranded DNA helicase activity"/>
    <property type="evidence" value="ECO:0007669"/>
    <property type="project" value="TreeGrafter"/>
</dbReference>
<dbReference type="Pfam" id="PF12002">
    <property type="entry name" value="MgsA_C"/>
    <property type="match status" value="1"/>
</dbReference>
<dbReference type="Gene3D" id="3.40.50.300">
    <property type="entry name" value="P-loop containing nucleotide triphosphate hydrolases"/>
    <property type="match status" value="1"/>
</dbReference>
<dbReference type="EMBL" id="NDHY01000003">
    <property type="protein sequence ID" value="RII00550.1"/>
    <property type="molecule type" value="Genomic_DNA"/>
</dbReference>
<dbReference type="CDD" id="cd18139">
    <property type="entry name" value="HLD_clamp_RarA"/>
    <property type="match status" value="1"/>
</dbReference>
<sequence length="416" mass="46420">MQNLFAEKKRPPLAERMRPAVLDEFVGQTHLLSGKGPIKEAVAKGELHSMIFWGPPGTGKTTLARLLSSLKGYRSTSFSAVLSGVSDVRRAIAEANLAKDRTVLFIDEIHRFNKAQQDAFLPYVEDGTIILIGVTTENPSFEVISPLLSRTTVYVFYPLLKEEIRIIIDRAITDERGLRGLNPDIAENVRDYIAEISGGDGRVALNILEFAVITAEKRDKRTIMLNRIKEIVKELPLIYDKKGEEHYNLISAFIKSLRGSDPDAAVYWLARMLEAGESPLFIVRRMVIFAAEDVGNADPQALTLAVSCKDAVHFVGRPEDYLPLSQTAIYLANAPKSNSALITYKKALEDVKKYGALPVPLHLRNAPTSLMRDLGYGKGYKYPHNFKGGRVKEEYLPEKLKGKKYYVEGPGNVKKQ</sequence>